<dbReference type="InterPro" id="IPR036412">
    <property type="entry name" value="HAD-like_sf"/>
</dbReference>
<dbReference type="InterPro" id="IPR023214">
    <property type="entry name" value="HAD_sf"/>
</dbReference>
<dbReference type="Proteomes" id="UP000285288">
    <property type="component" value="Unassembled WGS sequence"/>
</dbReference>
<dbReference type="PANTHER" id="PTHR18901:SF38">
    <property type="entry name" value="PSEUDOURIDINE-5'-PHOSPHATASE"/>
    <property type="match status" value="1"/>
</dbReference>
<dbReference type="InterPro" id="IPR041492">
    <property type="entry name" value="HAD_2"/>
</dbReference>
<dbReference type="AlphaFoldDB" id="A0A413UDM7"/>
<dbReference type="SUPFAM" id="SSF56784">
    <property type="entry name" value="HAD-like"/>
    <property type="match status" value="1"/>
</dbReference>
<dbReference type="Gene3D" id="3.40.50.1000">
    <property type="entry name" value="HAD superfamily/HAD-like"/>
    <property type="match status" value="1"/>
</dbReference>
<gene>
    <name evidence="1" type="ORF">DW907_04180</name>
</gene>
<dbReference type="SFLD" id="SFLDS00003">
    <property type="entry name" value="Haloacid_Dehalogenase"/>
    <property type="match status" value="1"/>
</dbReference>
<dbReference type="InterPro" id="IPR023198">
    <property type="entry name" value="PGP-like_dom2"/>
</dbReference>
<protein>
    <submittedName>
        <fullName evidence="1">HAD family phosphatase</fullName>
    </submittedName>
</protein>
<dbReference type="SFLD" id="SFLDG01129">
    <property type="entry name" value="C1.5:_HAD__Beta-PGM__Phosphata"/>
    <property type="match status" value="1"/>
</dbReference>
<dbReference type="EMBL" id="QSGD01000010">
    <property type="protein sequence ID" value="RHB08227.1"/>
    <property type="molecule type" value="Genomic_DNA"/>
</dbReference>
<reference evidence="1 2" key="1">
    <citation type="submission" date="2018-08" db="EMBL/GenBank/DDBJ databases">
        <title>A genome reference for cultivated species of the human gut microbiota.</title>
        <authorList>
            <person name="Zou Y."/>
            <person name="Xue W."/>
            <person name="Luo G."/>
        </authorList>
    </citation>
    <scope>NUCLEOTIDE SEQUENCE [LARGE SCALE GENOMIC DNA]</scope>
    <source>
        <strain evidence="1 2">AM42-13AC</strain>
    </source>
</reference>
<evidence type="ECO:0000313" key="2">
    <source>
        <dbReference type="Proteomes" id="UP000285288"/>
    </source>
</evidence>
<dbReference type="PANTHER" id="PTHR18901">
    <property type="entry name" value="2-DEOXYGLUCOSE-6-PHOSPHATE PHOSPHATASE 2"/>
    <property type="match status" value="1"/>
</dbReference>
<proteinExistence type="predicted"/>
<organism evidence="1 2">
    <name type="scientific">Holdemanella biformis</name>
    <dbReference type="NCBI Taxonomy" id="1735"/>
    <lineage>
        <taxon>Bacteria</taxon>
        <taxon>Bacillati</taxon>
        <taxon>Bacillota</taxon>
        <taxon>Erysipelotrichia</taxon>
        <taxon>Erysipelotrichales</taxon>
        <taxon>Erysipelotrichaceae</taxon>
        <taxon>Holdemanella</taxon>
    </lineage>
</organism>
<comment type="caution">
    <text evidence="1">The sequence shown here is derived from an EMBL/GenBank/DDBJ whole genome shotgun (WGS) entry which is preliminary data.</text>
</comment>
<sequence>MHRCFFSCVILMLVFWGRIYMLELVVFDVDGLMLDTESVWKEAFDKAGNKYGISDLGDTLFPLLIGKRLEDEQELLDRLLPSDIQDQVLNVWRHMGLSSLEKEVPVKPGLNEILDFLEQHHIKMAVATTTRRELTEERLKRVGVYDRFDYVLCGDEVTNRKPDPEIYLSVLKKMNTKAENALVLEDSGVGVEAAYRAGIDCIQVPDIIAPTDVQKKQTVYTAKDLIEAKDYIKEYRV</sequence>
<evidence type="ECO:0000313" key="1">
    <source>
        <dbReference type="EMBL" id="RHB08227.1"/>
    </source>
</evidence>
<dbReference type="NCBIfam" id="TIGR01509">
    <property type="entry name" value="HAD-SF-IA-v3"/>
    <property type="match status" value="1"/>
</dbReference>
<dbReference type="Pfam" id="PF13419">
    <property type="entry name" value="HAD_2"/>
    <property type="match status" value="1"/>
</dbReference>
<dbReference type="InterPro" id="IPR006439">
    <property type="entry name" value="HAD-SF_hydro_IA"/>
</dbReference>
<dbReference type="PRINTS" id="PR00413">
    <property type="entry name" value="HADHALOGNASE"/>
</dbReference>
<name>A0A413UDM7_9FIRM</name>
<dbReference type="Gene3D" id="1.10.150.240">
    <property type="entry name" value="Putative phosphatase, domain 2"/>
    <property type="match status" value="1"/>
</dbReference>
<accession>A0A413UDM7</accession>